<dbReference type="Gene3D" id="3.90.226.10">
    <property type="entry name" value="2-enoyl-CoA Hydratase, Chain A, domain 1"/>
    <property type="match status" value="1"/>
</dbReference>
<dbReference type="Pfam" id="PF00378">
    <property type="entry name" value="ECH_1"/>
    <property type="match status" value="1"/>
</dbReference>
<feature type="region of interest" description="Disordered" evidence="9">
    <location>
        <begin position="212"/>
        <end position="235"/>
    </location>
</feature>
<evidence type="ECO:0000256" key="8">
    <source>
        <dbReference type="RuleBase" id="RU003707"/>
    </source>
</evidence>
<evidence type="ECO:0000256" key="2">
    <source>
        <dbReference type="ARBA" id="ARBA00005254"/>
    </source>
</evidence>
<dbReference type="PANTHER" id="PTHR11941:SF169">
    <property type="entry name" value="(7AS)-7A-METHYL-1,5-DIOXO-2,3,5,6,7,7A-HEXAHYDRO-1H-INDENE-CARBOXYL-COA HYDROLASE"/>
    <property type="match status" value="1"/>
</dbReference>
<dbReference type="SUPFAM" id="SSF52096">
    <property type="entry name" value="ClpP/crotonase"/>
    <property type="match status" value="1"/>
</dbReference>
<protein>
    <submittedName>
        <fullName evidence="10">Enoyl-CoA hydratase</fullName>
    </submittedName>
</protein>
<dbReference type="EMBL" id="CP021252">
    <property type="protein sequence ID" value="ART20520.1"/>
    <property type="molecule type" value="Genomic_DNA"/>
</dbReference>
<keyword evidence="4" id="KW-0443">Lipid metabolism</keyword>
<keyword evidence="3" id="KW-0276">Fatty acid metabolism</keyword>
<dbReference type="GO" id="GO:0006635">
    <property type="term" value="P:fatty acid beta-oxidation"/>
    <property type="evidence" value="ECO:0007669"/>
    <property type="project" value="TreeGrafter"/>
</dbReference>
<dbReference type="Proteomes" id="UP000250197">
    <property type="component" value="Chromosome"/>
</dbReference>
<dbReference type="CDD" id="cd06558">
    <property type="entry name" value="crotonase-like"/>
    <property type="match status" value="1"/>
</dbReference>
<sequence>MSSLVAAVELGSGMWSVRLTRAEKRNALSVALCKDLAVALDAAVEAGASTILIEADGPVFSAGADLTSQDFQGELYPTLEALFAKIARLPVPVIAWIEGPAIGAGMMLAMACDIRFVAPAASAAQAISFSLPVAKMGIGVDPATVRNLQLLVGGSWARRMLIAGEKLSLEDALSTGFAISAGSREEVMAAAAQIGKGSPHTLLNLKMEFATSSSRPFSEEERNAARAEAWRARQQ</sequence>
<evidence type="ECO:0000256" key="1">
    <source>
        <dbReference type="ARBA" id="ARBA00002994"/>
    </source>
</evidence>
<dbReference type="GO" id="GO:0004300">
    <property type="term" value="F:enoyl-CoA hydratase activity"/>
    <property type="evidence" value="ECO:0007669"/>
    <property type="project" value="UniProtKB-EC"/>
</dbReference>
<feature type="compositionally biased region" description="Basic and acidic residues" evidence="9">
    <location>
        <begin position="217"/>
        <end position="235"/>
    </location>
</feature>
<evidence type="ECO:0000256" key="5">
    <source>
        <dbReference type="ARBA" id="ARBA00023239"/>
    </source>
</evidence>
<evidence type="ECO:0000256" key="6">
    <source>
        <dbReference type="ARBA" id="ARBA00023709"/>
    </source>
</evidence>
<evidence type="ECO:0000313" key="11">
    <source>
        <dbReference type="Proteomes" id="UP000250197"/>
    </source>
</evidence>
<evidence type="ECO:0000256" key="7">
    <source>
        <dbReference type="ARBA" id="ARBA00023717"/>
    </source>
</evidence>
<dbReference type="InterPro" id="IPR018376">
    <property type="entry name" value="Enoyl-CoA_hyd/isom_CS"/>
</dbReference>
<accession>A0A2Z2IWH2</accession>
<dbReference type="InterPro" id="IPR001753">
    <property type="entry name" value="Enoyl-CoA_hydra/iso"/>
</dbReference>
<dbReference type="KEGG" id="cstr:CBE89_02655"/>
<evidence type="ECO:0000256" key="9">
    <source>
        <dbReference type="SAM" id="MobiDB-lite"/>
    </source>
</evidence>
<dbReference type="AlphaFoldDB" id="A0A2Z2IWH2"/>
<comment type="catalytic activity">
    <reaction evidence="7">
        <text>a 4-saturated-(3S)-3-hydroxyacyl-CoA = a (3E)-enoyl-CoA + H2O</text>
        <dbReference type="Rhea" id="RHEA:20724"/>
        <dbReference type="ChEBI" id="CHEBI:15377"/>
        <dbReference type="ChEBI" id="CHEBI:58521"/>
        <dbReference type="ChEBI" id="CHEBI:137480"/>
        <dbReference type="EC" id="4.2.1.17"/>
    </reaction>
</comment>
<dbReference type="InterPro" id="IPR029045">
    <property type="entry name" value="ClpP/crotonase-like_dom_sf"/>
</dbReference>
<evidence type="ECO:0000256" key="3">
    <source>
        <dbReference type="ARBA" id="ARBA00022832"/>
    </source>
</evidence>
<evidence type="ECO:0000313" key="10">
    <source>
        <dbReference type="EMBL" id="ART20520.1"/>
    </source>
</evidence>
<reference evidence="10 11" key="1">
    <citation type="submission" date="2017-05" db="EMBL/GenBank/DDBJ databases">
        <title>Complete genome sequence of Corynebacterium striatum KC-Na-1 isolated from Neophocaena asiaeorientalis in Korea.</title>
        <authorList>
            <person name="Kim J.H."/>
            <person name="Lee K."/>
        </authorList>
    </citation>
    <scope>NUCLEOTIDE SEQUENCE [LARGE SCALE GENOMIC DNA]</scope>
    <source>
        <strain evidence="10 11">KC-Na-01</strain>
    </source>
</reference>
<organism evidence="10 11">
    <name type="scientific">Corynebacterium striatum</name>
    <dbReference type="NCBI Taxonomy" id="43770"/>
    <lineage>
        <taxon>Bacteria</taxon>
        <taxon>Bacillati</taxon>
        <taxon>Actinomycetota</taxon>
        <taxon>Actinomycetes</taxon>
        <taxon>Mycobacteriales</taxon>
        <taxon>Corynebacteriaceae</taxon>
        <taxon>Corynebacterium</taxon>
    </lineage>
</organism>
<keyword evidence="5" id="KW-0456">Lyase</keyword>
<dbReference type="PROSITE" id="PS00166">
    <property type="entry name" value="ENOYL_COA_HYDRATASE"/>
    <property type="match status" value="1"/>
</dbReference>
<dbReference type="RefSeq" id="WP_086890687.1">
    <property type="nucleotide sequence ID" value="NZ_CP021252.1"/>
</dbReference>
<gene>
    <name evidence="10" type="ORF">CBE89_02655</name>
</gene>
<comment type="catalytic activity">
    <reaction evidence="6">
        <text>a (3S)-3-hydroxyacyl-CoA = a (2E)-enoyl-CoA + H2O</text>
        <dbReference type="Rhea" id="RHEA:16105"/>
        <dbReference type="ChEBI" id="CHEBI:15377"/>
        <dbReference type="ChEBI" id="CHEBI:57318"/>
        <dbReference type="ChEBI" id="CHEBI:58856"/>
        <dbReference type="EC" id="4.2.1.17"/>
    </reaction>
</comment>
<proteinExistence type="inferred from homology"/>
<dbReference type="PANTHER" id="PTHR11941">
    <property type="entry name" value="ENOYL-COA HYDRATASE-RELATED"/>
    <property type="match status" value="1"/>
</dbReference>
<name>A0A2Z2IWH2_CORST</name>
<evidence type="ECO:0000256" key="4">
    <source>
        <dbReference type="ARBA" id="ARBA00023098"/>
    </source>
</evidence>
<comment type="function">
    <text evidence="1">Could possibly oxidize fatty acids using specific components.</text>
</comment>
<comment type="similarity">
    <text evidence="2 8">Belongs to the enoyl-CoA hydratase/isomerase family.</text>
</comment>